<evidence type="ECO:0000256" key="5">
    <source>
        <dbReference type="SAM" id="Phobius"/>
    </source>
</evidence>
<feature type="compositionally biased region" description="Gly residues" evidence="4">
    <location>
        <begin position="347"/>
        <end position="357"/>
    </location>
</feature>
<dbReference type="RefSeq" id="WP_149849683.1">
    <property type="nucleotide sequence ID" value="NZ_VUOB01000021.1"/>
</dbReference>
<keyword evidence="5" id="KW-0472">Membrane</keyword>
<dbReference type="OrthoDB" id="5241784at2"/>
<feature type="transmembrane region" description="Helical" evidence="5">
    <location>
        <begin position="63"/>
        <end position="85"/>
    </location>
</feature>
<evidence type="ECO:0000256" key="1">
    <source>
        <dbReference type="ARBA" id="ARBA00022679"/>
    </source>
</evidence>
<evidence type="ECO:0000256" key="2">
    <source>
        <dbReference type="ARBA" id="ARBA00022777"/>
    </source>
</evidence>
<dbReference type="GO" id="GO:0000155">
    <property type="term" value="F:phosphorelay sensor kinase activity"/>
    <property type="evidence" value="ECO:0007669"/>
    <property type="project" value="InterPro"/>
</dbReference>
<feature type="transmembrane region" description="Helical" evidence="5">
    <location>
        <begin position="33"/>
        <end position="51"/>
    </location>
</feature>
<feature type="domain" description="Signal transduction histidine kinase subgroup 3 dimerisation and phosphoacceptor" evidence="7">
    <location>
        <begin position="203"/>
        <end position="268"/>
    </location>
</feature>
<evidence type="ECO:0000256" key="3">
    <source>
        <dbReference type="ARBA" id="ARBA00023012"/>
    </source>
</evidence>
<evidence type="ECO:0000313" key="8">
    <source>
        <dbReference type="EMBL" id="KAA2262704.1"/>
    </source>
</evidence>
<evidence type="ECO:0000259" key="7">
    <source>
        <dbReference type="Pfam" id="PF07730"/>
    </source>
</evidence>
<keyword evidence="3" id="KW-0902">Two-component regulatory system</keyword>
<proteinExistence type="predicted"/>
<dbReference type="GO" id="GO:0016020">
    <property type="term" value="C:membrane"/>
    <property type="evidence" value="ECO:0007669"/>
    <property type="project" value="InterPro"/>
</dbReference>
<sequence>MKGPPGSDSFATRASVFGATSAITGEPGRWRRVLWFGWIAVWLGFLVMPIGDLAGRGLGAGPTAAAFLALALSSALWLRVLWLALATAAPPRAIGRWLGCLAALDLLLGLGFGGSWVGLFIYLSIAFAVALPLRWVLPAVVAMTVLAVLRSWLGHEDVDTIGTRLFLVLFLGLMMGFYRRMMLLVIELREARVARARLAVNEERLRFARDLHDLLGHSLSTIALKTQLARRLLEHDASAAAREIDDVGAVTQQALVEVREAVTGYRQRSMSAELDTARSALASAGIDVRVQADGDALPSEADELLAWVVREGATNVLRHSHAQHCRISLRRTPGAARLEIHDDGAGSPDGRGPGSGLTGLAERLTAVGGRLEAGAAPGRGFSLTAHVPVVGSPGIAAAP</sequence>
<dbReference type="Gene3D" id="1.20.5.1930">
    <property type="match status" value="1"/>
</dbReference>
<evidence type="ECO:0000313" key="9">
    <source>
        <dbReference type="Proteomes" id="UP000323454"/>
    </source>
</evidence>
<keyword evidence="5" id="KW-1133">Transmembrane helix</keyword>
<reference evidence="8 9" key="1">
    <citation type="submission" date="2019-09" db="EMBL/GenBank/DDBJ databases">
        <title>Goodfellowia gen. nov., a new genus of the Pseudonocardineae related to Actinoalloteichus, containing Goodfellowia coeruleoviolacea gen. nov., comb. nov. gen. nov., comb. nov.</title>
        <authorList>
            <person name="Labeda D."/>
        </authorList>
    </citation>
    <scope>NUCLEOTIDE SEQUENCE [LARGE SCALE GENOMIC DNA]</scope>
    <source>
        <strain evidence="8 9">AN110305</strain>
    </source>
</reference>
<name>A0A5B2XHP7_9PSEU</name>
<protein>
    <submittedName>
        <fullName evidence="8">Sensor histidine kinase</fullName>
    </submittedName>
</protein>
<keyword evidence="2 8" id="KW-0418">Kinase</keyword>
<keyword evidence="1" id="KW-0808">Transferase</keyword>
<dbReference type="CDD" id="cd16917">
    <property type="entry name" value="HATPase_UhpB-NarQ-NarX-like"/>
    <property type="match status" value="1"/>
</dbReference>
<dbReference type="Pfam" id="PF07730">
    <property type="entry name" value="HisKA_3"/>
    <property type="match status" value="1"/>
</dbReference>
<gene>
    <name evidence="8" type="ORF">F0L68_12485</name>
</gene>
<dbReference type="Pfam" id="PF02518">
    <property type="entry name" value="HATPase_c"/>
    <property type="match status" value="1"/>
</dbReference>
<dbReference type="Proteomes" id="UP000323454">
    <property type="component" value="Unassembled WGS sequence"/>
</dbReference>
<dbReference type="GO" id="GO:0046983">
    <property type="term" value="F:protein dimerization activity"/>
    <property type="evidence" value="ECO:0007669"/>
    <property type="project" value="InterPro"/>
</dbReference>
<dbReference type="AlphaFoldDB" id="A0A5B2XHP7"/>
<comment type="caution">
    <text evidence="8">The sequence shown here is derived from an EMBL/GenBank/DDBJ whole genome shotgun (WGS) entry which is preliminary data.</text>
</comment>
<evidence type="ECO:0000259" key="6">
    <source>
        <dbReference type="Pfam" id="PF02518"/>
    </source>
</evidence>
<feature type="domain" description="Histidine kinase/HSP90-like ATPase" evidence="6">
    <location>
        <begin position="304"/>
        <end position="389"/>
    </location>
</feature>
<feature type="transmembrane region" description="Helical" evidence="5">
    <location>
        <begin position="97"/>
        <end position="123"/>
    </location>
</feature>
<dbReference type="PANTHER" id="PTHR24421">
    <property type="entry name" value="NITRATE/NITRITE SENSOR PROTEIN NARX-RELATED"/>
    <property type="match status" value="1"/>
</dbReference>
<dbReference type="EMBL" id="VUOB01000021">
    <property type="protein sequence ID" value="KAA2262704.1"/>
    <property type="molecule type" value="Genomic_DNA"/>
</dbReference>
<keyword evidence="9" id="KW-1185">Reference proteome</keyword>
<dbReference type="InterPro" id="IPR011712">
    <property type="entry name" value="Sig_transdc_His_kin_sub3_dim/P"/>
</dbReference>
<reference evidence="8 9" key="2">
    <citation type="submission" date="2019-09" db="EMBL/GenBank/DDBJ databases">
        <authorList>
            <person name="Jin C."/>
        </authorList>
    </citation>
    <scope>NUCLEOTIDE SEQUENCE [LARGE SCALE GENOMIC DNA]</scope>
    <source>
        <strain evidence="8 9">AN110305</strain>
    </source>
</reference>
<dbReference type="InterPro" id="IPR036890">
    <property type="entry name" value="HATPase_C_sf"/>
</dbReference>
<dbReference type="SUPFAM" id="SSF55874">
    <property type="entry name" value="ATPase domain of HSP90 chaperone/DNA topoisomerase II/histidine kinase"/>
    <property type="match status" value="1"/>
</dbReference>
<dbReference type="PANTHER" id="PTHR24421:SF63">
    <property type="entry name" value="SENSOR HISTIDINE KINASE DESK"/>
    <property type="match status" value="1"/>
</dbReference>
<feature type="transmembrane region" description="Helical" evidence="5">
    <location>
        <begin position="135"/>
        <end position="153"/>
    </location>
</feature>
<evidence type="ECO:0000256" key="4">
    <source>
        <dbReference type="SAM" id="MobiDB-lite"/>
    </source>
</evidence>
<dbReference type="Gene3D" id="3.30.565.10">
    <property type="entry name" value="Histidine kinase-like ATPase, C-terminal domain"/>
    <property type="match status" value="1"/>
</dbReference>
<accession>A0A5B2XHP7</accession>
<feature type="transmembrane region" description="Helical" evidence="5">
    <location>
        <begin position="165"/>
        <end position="186"/>
    </location>
</feature>
<feature type="region of interest" description="Disordered" evidence="4">
    <location>
        <begin position="339"/>
        <end position="359"/>
    </location>
</feature>
<dbReference type="InterPro" id="IPR050482">
    <property type="entry name" value="Sensor_HK_TwoCompSys"/>
</dbReference>
<organism evidence="8 9">
    <name type="scientific">Solihabitans fulvus</name>
    <dbReference type="NCBI Taxonomy" id="1892852"/>
    <lineage>
        <taxon>Bacteria</taxon>
        <taxon>Bacillati</taxon>
        <taxon>Actinomycetota</taxon>
        <taxon>Actinomycetes</taxon>
        <taxon>Pseudonocardiales</taxon>
        <taxon>Pseudonocardiaceae</taxon>
        <taxon>Solihabitans</taxon>
    </lineage>
</organism>
<keyword evidence="5" id="KW-0812">Transmembrane</keyword>
<dbReference type="InterPro" id="IPR003594">
    <property type="entry name" value="HATPase_dom"/>
</dbReference>